<name>A0ABP3PJG0_9PROT</name>
<comment type="caution">
    <text evidence="1">The sequence shown here is derived from an EMBL/GenBank/DDBJ whole genome shotgun (WGS) entry which is preliminary data.</text>
</comment>
<reference evidence="2" key="1">
    <citation type="journal article" date="2019" name="Int. J. Syst. Evol. Microbiol.">
        <title>The Global Catalogue of Microorganisms (GCM) 10K type strain sequencing project: providing services to taxonomists for standard genome sequencing and annotation.</title>
        <authorList>
            <consortium name="The Broad Institute Genomics Platform"/>
            <consortium name="The Broad Institute Genome Sequencing Center for Infectious Disease"/>
            <person name="Wu L."/>
            <person name="Ma J."/>
        </authorList>
    </citation>
    <scope>NUCLEOTIDE SEQUENCE [LARGE SCALE GENOMIC DNA]</scope>
    <source>
        <strain evidence="2">JCM 9933</strain>
    </source>
</reference>
<protein>
    <submittedName>
        <fullName evidence="1">Uncharacterized protein</fullName>
    </submittedName>
</protein>
<dbReference type="RefSeq" id="WP_343893441.1">
    <property type="nucleotide sequence ID" value="NZ_BAAAFZ010000006.1"/>
</dbReference>
<gene>
    <name evidence="1" type="ORF">GCM10009416_03840</name>
</gene>
<sequence>MPFSPDDLGALFQGDGFTLWHYRTADTRAAVAAAGYFAPVAARMFPGDLVILQAADAMALLPVRAGTALGTGVTLDGAVGALSLARSAAQRFSFSQTAQAVVRTLVLGPIAASMVAGSAFAVSATVTGPVSQVVFTVRDSAGAPLPPAKTVNVTNGRAVTSFPAPPIGTGYRVHAEAVQDPSVSAESRAFSVGPDLKLLLLEDDTRLLTEAGDRLVQ</sequence>
<evidence type="ECO:0000313" key="2">
    <source>
        <dbReference type="Proteomes" id="UP001501588"/>
    </source>
</evidence>
<accession>A0ABP3PJG0</accession>
<dbReference type="Proteomes" id="UP001501588">
    <property type="component" value="Unassembled WGS sequence"/>
</dbReference>
<organism evidence="1 2">
    <name type="scientific">Craurococcus roseus</name>
    <dbReference type="NCBI Taxonomy" id="77585"/>
    <lineage>
        <taxon>Bacteria</taxon>
        <taxon>Pseudomonadati</taxon>
        <taxon>Pseudomonadota</taxon>
        <taxon>Alphaproteobacteria</taxon>
        <taxon>Acetobacterales</taxon>
        <taxon>Acetobacteraceae</taxon>
        <taxon>Craurococcus</taxon>
    </lineage>
</organism>
<keyword evidence="2" id="KW-1185">Reference proteome</keyword>
<proteinExistence type="predicted"/>
<dbReference type="EMBL" id="BAAAFZ010000006">
    <property type="protein sequence ID" value="GAA0568821.1"/>
    <property type="molecule type" value="Genomic_DNA"/>
</dbReference>
<evidence type="ECO:0000313" key="1">
    <source>
        <dbReference type="EMBL" id="GAA0568821.1"/>
    </source>
</evidence>